<dbReference type="GO" id="GO:0005085">
    <property type="term" value="F:guanyl-nucleotide exchange factor activity"/>
    <property type="evidence" value="ECO:0007669"/>
    <property type="project" value="TreeGrafter"/>
</dbReference>
<accession>A0AA88GJL6</accession>
<dbReference type="InterPro" id="IPR009091">
    <property type="entry name" value="RCC1/BLIP-II"/>
</dbReference>
<dbReference type="Proteomes" id="UP000816034">
    <property type="component" value="Unassembled WGS sequence"/>
</dbReference>
<dbReference type="SUPFAM" id="SSF50985">
    <property type="entry name" value="RCC1/BLIP-II"/>
    <property type="match status" value="2"/>
</dbReference>
<dbReference type="Pfam" id="PF13540">
    <property type="entry name" value="RCC1_2"/>
    <property type="match status" value="1"/>
</dbReference>
<evidence type="ECO:0000313" key="1">
    <source>
        <dbReference type="EMBL" id="KAG2378709.1"/>
    </source>
</evidence>
<dbReference type="EMBL" id="PYSW02000031">
    <property type="protein sequence ID" value="KAG2378709.1"/>
    <property type="molecule type" value="Genomic_DNA"/>
</dbReference>
<proteinExistence type="predicted"/>
<dbReference type="InterPro" id="IPR051553">
    <property type="entry name" value="Ran_GTPase-activating"/>
</dbReference>
<organism evidence="1 2">
    <name type="scientific">Naegleria lovaniensis</name>
    <name type="common">Amoeba</name>
    <dbReference type="NCBI Taxonomy" id="51637"/>
    <lineage>
        <taxon>Eukaryota</taxon>
        <taxon>Discoba</taxon>
        <taxon>Heterolobosea</taxon>
        <taxon>Tetramitia</taxon>
        <taxon>Eutetramitia</taxon>
        <taxon>Vahlkampfiidae</taxon>
        <taxon>Naegleria</taxon>
    </lineage>
</organism>
<keyword evidence="2" id="KW-1185">Reference proteome</keyword>
<protein>
    <submittedName>
        <fullName evidence="1">Uncharacterized protein</fullName>
    </submittedName>
</protein>
<dbReference type="RefSeq" id="XP_044545971.1">
    <property type="nucleotide sequence ID" value="XM_044697868.1"/>
</dbReference>
<gene>
    <name evidence="1" type="ORF">C9374_007857</name>
</gene>
<reference evidence="1 2" key="1">
    <citation type="journal article" date="2018" name="BMC Genomics">
        <title>The genome of Naegleria lovaniensis, the basis for a comparative approach to unravel pathogenicity factors of the human pathogenic amoeba N. fowleri.</title>
        <authorList>
            <person name="Liechti N."/>
            <person name="Schurch N."/>
            <person name="Bruggmann R."/>
            <person name="Wittwer M."/>
        </authorList>
    </citation>
    <scope>NUCLEOTIDE SEQUENCE [LARGE SCALE GENOMIC DNA]</scope>
    <source>
        <strain evidence="1 2">ATCC 30569</strain>
    </source>
</reference>
<comment type="caution">
    <text evidence="1">The sequence shown here is derived from an EMBL/GenBank/DDBJ whole genome shotgun (WGS) entry which is preliminary data.</text>
</comment>
<dbReference type="GO" id="GO:0005737">
    <property type="term" value="C:cytoplasm"/>
    <property type="evidence" value="ECO:0007669"/>
    <property type="project" value="TreeGrafter"/>
</dbReference>
<dbReference type="AlphaFoldDB" id="A0AA88GJL6"/>
<dbReference type="PANTHER" id="PTHR45982:SF1">
    <property type="entry name" value="REGULATOR OF CHROMOSOME CONDENSATION"/>
    <property type="match status" value="1"/>
</dbReference>
<dbReference type="Gene3D" id="2.130.10.30">
    <property type="entry name" value="Regulator of chromosome condensation 1/beta-lactamase-inhibitor protein II"/>
    <property type="match status" value="2"/>
</dbReference>
<dbReference type="GeneID" id="68100311"/>
<dbReference type="PANTHER" id="PTHR45982">
    <property type="entry name" value="REGULATOR OF CHROMOSOME CONDENSATION"/>
    <property type="match status" value="1"/>
</dbReference>
<evidence type="ECO:0000313" key="2">
    <source>
        <dbReference type="Proteomes" id="UP000816034"/>
    </source>
</evidence>
<sequence length="401" mass="45003">MSTCRSSNGSKMMVCGNNDYFQCTEQFPSLPSVYKPTALQQNENFVGFYDSIQDMVCGAYYGIILNEKGELYGCGRNEYGELSQHDESEVQNVVTNFKRIPFTHGSVKFIAANYFTSYLVTTDNNVYWSGNQTNSRRFVLHDGFAELKTSVLQGRNYNIHKIETANSSIHFVLEIQYDNGEWELFGSGNCTHTYEDGTDKSNQDSNHQVYSCMKYKGGPLRILKCGGNHTMLLTLDYQLKGAGLNSRHQIGPKSGNYNLKDTIEPIGFTTHQILDITCGENFTVYALTNNELWFSGSCCGNNSDTFTLLTTSPAPFKFVASGYDFVLFVDIFGVVYTNVNSLSSVPFEVGQIDLEVINKVAAGKQFAYFIHATSSKLVTEHFCKLRRVMQEGLLYDVTIQC</sequence>
<name>A0AA88GJL6_NAELO</name>